<organism evidence="1 2">
    <name type="scientific">Erwinia phage vB_EamM_Kwan</name>
    <dbReference type="NCBI Taxonomy" id="1883374"/>
    <lineage>
        <taxon>Viruses</taxon>
        <taxon>Duplodnaviria</taxon>
        <taxon>Heunggongvirae</taxon>
        <taxon>Uroviricota</taxon>
        <taxon>Caudoviricetes</taxon>
        <taxon>Chimalliviridae</taxon>
        <taxon>Wellingtonvirus</taxon>
        <taxon>Wellingtonvirus wellington</taxon>
    </lineage>
</organism>
<reference evidence="1 2" key="1">
    <citation type="submission" date="2016-06" db="EMBL/GenBank/DDBJ databases">
        <authorList>
            <person name="Kjaerup R.B."/>
            <person name="Dalgaard T.S."/>
            <person name="Juul-Madsen H.R."/>
        </authorList>
    </citation>
    <scope>NUCLEOTIDE SEQUENCE [LARGE SCALE GENOMIC DNA]</scope>
</reference>
<gene>
    <name evidence="1" type="ORF">KWAN_118</name>
</gene>
<dbReference type="Proteomes" id="UP000202923">
    <property type="component" value="Genome"/>
</dbReference>
<accession>A0A1B2IDW4</accession>
<dbReference type="KEGG" id="vg:29061962"/>
<dbReference type="EMBL" id="KX397369">
    <property type="protein sequence ID" value="ANZ49470.1"/>
    <property type="molecule type" value="Genomic_DNA"/>
</dbReference>
<sequence length="196" mass="22056">MILDSIILIANKSVTTKKEIPPTVAVHRGRYKRLYHIATVVEIACKVAKMKRPPSSRDFNRVKGILHKAICVIHQKRHKSPYRGLLRTPQEVPMTREGIVDLREKTCNVVGLARQRLTSIINETKSPASLQEATAAIELMKTAELVIVETDIQSYRLQHYLAERGLLPLVITSEKAVGLDMPATDDDWSEPTVDLQ</sequence>
<proteinExistence type="predicted"/>
<dbReference type="OrthoDB" id="12497at10239"/>
<dbReference type="GeneID" id="29061962"/>
<dbReference type="RefSeq" id="YP_009278723.1">
    <property type="nucleotide sequence ID" value="NC_031010.1"/>
</dbReference>
<name>A0A1B2IDW4_9CAUD</name>
<protein>
    <submittedName>
        <fullName evidence="1">Uncharacterized protein</fullName>
    </submittedName>
</protein>
<evidence type="ECO:0000313" key="2">
    <source>
        <dbReference type="Proteomes" id="UP000202923"/>
    </source>
</evidence>
<evidence type="ECO:0000313" key="1">
    <source>
        <dbReference type="EMBL" id="ANZ49470.1"/>
    </source>
</evidence>